<reference evidence="1 2" key="1">
    <citation type="submission" date="2022-12" db="EMBL/GenBank/DDBJ databases">
        <title>Chromosome-level genome assembly of true bugs.</title>
        <authorList>
            <person name="Ma L."/>
            <person name="Li H."/>
        </authorList>
    </citation>
    <scope>NUCLEOTIDE SEQUENCE [LARGE SCALE GENOMIC DNA]</scope>
    <source>
        <strain evidence="1">Lab_2022b</strain>
    </source>
</reference>
<evidence type="ECO:0000313" key="2">
    <source>
        <dbReference type="Proteomes" id="UP001461498"/>
    </source>
</evidence>
<dbReference type="AlphaFoldDB" id="A0AAW1D6R4"/>
<dbReference type="EMBL" id="JAPXFL010000007">
    <property type="protein sequence ID" value="KAK9504264.1"/>
    <property type="molecule type" value="Genomic_DNA"/>
</dbReference>
<comment type="caution">
    <text evidence="1">The sequence shown here is derived from an EMBL/GenBank/DDBJ whole genome shotgun (WGS) entry which is preliminary data.</text>
</comment>
<keyword evidence="2" id="KW-1185">Reference proteome</keyword>
<evidence type="ECO:0000313" key="1">
    <source>
        <dbReference type="EMBL" id="KAK9504264.1"/>
    </source>
</evidence>
<dbReference type="Proteomes" id="UP001461498">
    <property type="component" value="Unassembled WGS sequence"/>
</dbReference>
<accession>A0AAW1D6R4</accession>
<organism evidence="1 2">
    <name type="scientific">Rhynocoris fuscipes</name>
    <dbReference type="NCBI Taxonomy" id="488301"/>
    <lineage>
        <taxon>Eukaryota</taxon>
        <taxon>Metazoa</taxon>
        <taxon>Ecdysozoa</taxon>
        <taxon>Arthropoda</taxon>
        <taxon>Hexapoda</taxon>
        <taxon>Insecta</taxon>
        <taxon>Pterygota</taxon>
        <taxon>Neoptera</taxon>
        <taxon>Paraneoptera</taxon>
        <taxon>Hemiptera</taxon>
        <taxon>Heteroptera</taxon>
        <taxon>Panheteroptera</taxon>
        <taxon>Cimicomorpha</taxon>
        <taxon>Reduviidae</taxon>
        <taxon>Harpactorinae</taxon>
        <taxon>Harpactorini</taxon>
        <taxon>Rhynocoris</taxon>
    </lineage>
</organism>
<name>A0AAW1D6R4_9HEMI</name>
<protein>
    <submittedName>
        <fullName evidence="1">Uncharacterized protein</fullName>
    </submittedName>
</protein>
<proteinExistence type="predicted"/>
<sequence length="827" mass="95460">MYTKRGQNDQNLDPSLFIYGMKGYGIECNHQPTTVQFHKYITPTKGFYNLHNLMDVTEDDDKVGSKPHRCRNPTTYKGFKSKKENTELAVMNTSDATNSQIKYEDNGIIKPKASCLSQDSCVSLIYSCSPQSLPCLINSECDAIASRDSLSCTSYNYCIPCDGDSEIYSENDVSIMKFLNRFKLLKRNMIDYNSIYGPQYLDISYTVNKKFYNNLKINKKVKHQEIQTSSDLLNHDIVDRQAIKKCEVIDSTIDETKNSDELNLVNNVNNNVSFSEDSMSDFDSHKQYFPYYNYLQNHQKSIQNVSNQEVIEHQHHPSSLLNDSGFTTTDRTMSFESNYDFDNEYYDLKKTFIREMKNKYKEAINVITNNNKLEFNQMKSEIFESFGENENSYDNYVSENSSKVIDKFVPLPSLQVNSVAIIPEKVLYSNTADMPQNDLYSKHNENEILNDNIVTENKRGKSKNISKLMHMFGNVNSMRSEQREFSITNESPLVQRKDDFTLPTDDIEFSLTITGDYQSSSKQAMNSYNTDVKENEFEDFMFREIAENSKISESRNDCIAFTPADDFKFQTNTQKRPVSDNIILSNGKPAVLFNRCGFPLTDLKGRKLRNIFGTELLPINNIEELISSELLVYDCFNVSNKQKHFNPINGINEKIIQIVGKNNEPTHLYNSLGYPLNDEDGVLLYDSRGNLMVILDNSGSPMMCINNDSIYLKDGTAWSHVKDYHNVFHYAKDNKTLNSTNIIDKNNYNESIEDYHLPFIQEFYNLDDNKQQNETVVAETYSTDLSKKMEYLSGFSQIISEIELSLKVSDYYKSLLKEHIKLSHLRY</sequence>
<gene>
    <name evidence="1" type="ORF">O3M35_010638</name>
</gene>